<dbReference type="InterPro" id="IPR002885">
    <property type="entry name" value="PPR_rpt"/>
</dbReference>
<dbReference type="OrthoDB" id="278338at2759"/>
<dbReference type="EMBL" id="JAJAGQ010000024">
    <property type="protein sequence ID" value="KAJ8527145.1"/>
    <property type="molecule type" value="Genomic_DNA"/>
</dbReference>
<evidence type="ECO:0000256" key="10">
    <source>
        <dbReference type="ARBA" id="ARBA00022989"/>
    </source>
</evidence>
<evidence type="ECO:0000256" key="16">
    <source>
        <dbReference type="PROSITE-ProRule" id="PRU00708"/>
    </source>
</evidence>
<dbReference type="InterPro" id="IPR006769">
    <property type="entry name" value="MCU_C"/>
</dbReference>
<dbReference type="PANTHER" id="PTHR13462">
    <property type="entry name" value="CALCIUM UNIPORTER PROTEIN, MITOCHONDRIAL"/>
    <property type="match status" value="1"/>
</dbReference>
<evidence type="ECO:0000256" key="3">
    <source>
        <dbReference type="ARBA" id="ARBA00022448"/>
    </source>
</evidence>
<evidence type="ECO:0000256" key="14">
    <source>
        <dbReference type="ARBA" id="ARBA00023303"/>
    </source>
</evidence>
<protein>
    <recommendedName>
        <fullName evidence="18">Calcium uniporter protein C-terminal domain-containing protein</fullName>
    </recommendedName>
</protein>
<evidence type="ECO:0000256" key="7">
    <source>
        <dbReference type="ARBA" id="ARBA00022737"/>
    </source>
</evidence>
<dbReference type="PANTHER" id="PTHR13462:SF10">
    <property type="entry name" value="CALCIUM UNIPORTER PROTEIN, MITOCHONDRIAL"/>
    <property type="match status" value="1"/>
</dbReference>
<dbReference type="GO" id="GO:1990246">
    <property type="term" value="C:uniplex complex"/>
    <property type="evidence" value="ECO:0007669"/>
    <property type="project" value="TreeGrafter"/>
</dbReference>
<gene>
    <name evidence="19" type="ORF">K7X08_029622</name>
</gene>
<evidence type="ECO:0000313" key="19">
    <source>
        <dbReference type="EMBL" id="KAJ8527145.1"/>
    </source>
</evidence>
<dbReference type="Pfam" id="PF13041">
    <property type="entry name" value="PPR_2"/>
    <property type="match status" value="2"/>
</dbReference>
<evidence type="ECO:0000256" key="15">
    <source>
        <dbReference type="ARBA" id="ARBA00036634"/>
    </source>
</evidence>
<feature type="repeat" description="PPR" evidence="16">
    <location>
        <begin position="109"/>
        <end position="143"/>
    </location>
</feature>
<dbReference type="GO" id="GO:0005262">
    <property type="term" value="F:calcium channel activity"/>
    <property type="evidence" value="ECO:0007669"/>
    <property type="project" value="UniProtKB-KW"/>
</dbReference>
<feature type="transmembrane region" description="Helical" evidence="17">
    <location>
        <begin position="377"/>
        <end position="395"/>
    </location>
</feature>
<evidence type="ECO:0000256" key="13">
    <source>
        <dbReference type="ARBA" id="ARBA00023136"/>
    </source>
</evidence>
<keyword evidence="11" id="KW-0406">Ion transport</keyword>
<dbReference type="Proteomes" id="UP001152561">
    <property type="component" value="Unassembled WGS sequence"/>
</dbReference>
<dbReference type="GO" id="GO:0015292">
    <property type="term" value="F:uniporter activity"/>
    <property type="evidence" value="ECO:0007669"/>
    <property type="project" value="TreeGrafter"/>
</dbReference>
<name>A0A9Q1L4F1_9SOLA</name>
<keyword evidence="6 17" id="KW-0812">Transmembrane</keyword>
<reference evidence="20" key="1">
    <citation type="journal article" date="2023" name="Proc. Natl. Acad. Sci. U.S.A.">
        <title>Genomic and structural basis for evolution of tropane alkaloid biosynthesis.</title>
        <authorList>
            <person name="Wanga Y.-J."/>
            <person name="Taina T."/>
            <person name="Yua J.-Y."/>
            <person name="Lia J."/>
            <person name="Xua B."/>
            <person name="Chenc J."/>
            <person name="D'Auriad J.C."/>
            <person name="Huanga J.-P."/>
            <person name="Huanga S.-X."/>
        </authorList>
    </citation>
    <scope>NUCLEOTIDE SEQUENCE [LARGE SCALE GENOMIC DNA]</scope>
    <source>
        <strain evidence="20">cv. KIB-2019</strain>
    </source>
</reference>
<evidence type="ECO:0000256" key="9">
    <source>
        <dbReference type="ARBA" id="ARBA00022837"/>
    </source>
</evidence>
<feature type="repeat" description="PPR" evidence="16">
    <location>
        <begin position="45"/>
        <end position="79"/>
    </location>
</feature>
<proteinExistence type="inferred from homology"/>
<keyword evidence="10 17" id="KW-1133">Transmembrane helix</keyword>
<evidence type="ECO:0000256" key="6">
    <source>
        <dbReference type="ARBA" id="ARBA00022692"/>
    </source>
</evidence>
<evidence type="ECO:0000259" key="18">
    <source>
        <dbReference type="Pfam" id="PF04678"/>
    </source>
</evidence>
<dbReference type="GO" id="GO:0051560">
    <property type="term" value="P:mitochondrial calcium ion homeostasis"/>
    <property type="evidence" value="ECO:0007669"/>
    <property type="project" value="InterPro"/>
</dbReference>
<keyword evidence="14" id="KW-0407">Ion channel</keyword>
<dbReference type="Gene3D" id="1.25.40.10">
    <property type="entry name" value="Tetratricopeptide repeat domain"/>
    <property type="match status" value="2"/>
</dbReference>
<comment type="subcellular location">
    <subcellularLocation>
        <location evidence="1">Mitochondrion inner membrane</location>
        <topology evidence="1">Multi-pass membrane protein</topology>
    </subcellularLocation>
</comment>
<dbReference type="NCBIfam" id="TIGR00756">
    <property type="entry name" value="PPR"/>
    <property type="match status" value="2"/>
</dbReference>
<keyword evidence="3" id="KW-0813">Transport</keyword>
<dbReference type="AlphaFoldDB" id="A0A9Q1L4F1"/>
<evidence type="ECO:0000256" key="1">
    <source>
        <dbReference type="ARBA" id="ARBA00004448"/>
    </source>
</evidence>
<keyword evidence="9" id="KW-0106">Calcium</keyword>
<comment type="catalytic activity">
    <reaction evidence="15">
        <text>Ca(2+)(in) = Ca(2+)(out)</text>
        <dbReference type="Rhea" id="RHEA:29671"/>
        <dbReference type="ChEBI" id="CHEBI:29108"/>
    </reaction>
</comment>
<keyword evidence="7" id="KW-0677">Repeat</keyword>
<evidence type="ECO:0000256" key="11">
    <source>
        <dbReference type="ARBA" id="ARBA00023065"/>
    </source>
</evidence>
<dbReference type="GO" id="GO:0036444">
    <property type="term" value="P:calcium import into the mitochondrion"/>
    <property type="evidence" value="ECO:0007669"/>
    <property type="project" value="TreeGrafter"/>
</dbReference>
<organism evidence="19 20">
    <name type="scientific">Anisodus acutangulus</name>
    <dbReference type="NCBI Taxonomy" id="402998"/>
    <lineage>
        <taxon>Eukaryota</taxon>
        <taxon>Viridiplantae</taxon>
        <taxon>Streptophyta</taxon>
        <taxon>Embryophyta</taxon>
        <taxon>Tracheophyta</taxon>
        <taxon>Spermatophyta</taxon>
        <taxon>Magnoliopsida</taxon>
        <taxon>eudicotyledons</taxon>
        <taxon>Gunneridae</taxon>
        <taxon>Pentapetalae</taxon>
        <taxon>asterids</taxon>
        <taxon>lamiids</taxon>
        <taxon>Solanales</taxon>
        <taxon>Solanaceae</taxon>
        <taxon>Solanoideae</taxon>
        <taxon>Hyoscyameae</taxon>
        <taxon>Anisodus</taxon>
    </lineage>
</organism>
<evidence type="ECO:0000256" key="8">
    <source>
        <dbReference type="ARBA" id="ARBA00022792"/>
    </source>
</evidence>
<feature type="transmembrane region" description="Helical" evidence="17">
    <location>
        <begin position="407"/>
        <end position="426"/>
    </location>
</feature>
<sequence length="493" mass="56510">MPQLDCPRSVYSFNALLESCITSERCDEIGGLFREFPEKLSITPNLMSYNLAMKALCKVGSLDSAVLLMDEIEKHGIKPDIVTCNMLLSALYESEKVFEEIIKKGFKPDKVIYNTMIKMYVDEGNLEEAKMWYQKMVQNGCLPDGATFHMLIPLACDTENLDFALHLCMKAIDSQVLVYRDIMQRVVYDLVEQSKIENAKELVRYIGCNGKVDQSWNDAVSGRVLLRADPNDGRGYYFSSASSNNGEKKNVNGDTITHEEAKRLMRLVNVEELKWKLGMKNTEVIGYMDVLKACQNLGVAKTHDEAVDFARVLDEVGVILLFRDKVYLHPDKVMDEIRKAVPLALLPDNDPTIEELKILTEKKDKIDELAHKYVRRILWMGLGAGLLQVGLFFRFTFWEFSWDVMEAIVFFTTTAGIVVGYAYFLVTSRDPSYQDVLKRLFLSRQRKLIKKHDFDIQRFVELQKKIKLPVNCQASMKHRLGVELEPEDLLHGH</sequence>
<dbReference type="Pfam" id="PF04678">
    <property type="entry name" value="MCU"/>
    <property type="match status" value="1"/>
</dbReference>
<comment type="similarity">
    <text evidence="2">Belongs to the MCU (TC 1.A.77) family.</text>
</comment>
<evidence type="ECO:0000256" key="17">
    <source>
        <dbReference type="SAM" id="Phobius"/>
    </source>
</evidence>
<dbReference type="PROSITE" id="PS51375">
    <property type="entry name" value="PPR"/>
    <property type="match status" value="2"/>
</dbReference>
<keyword evidence="20" id="KW-1185">Reference proteome</keyword>
<dbReference type="InterPro" id="IPR039055">
    <property type="entry name" value="MCU_fam"/>
</dbReference>
<keyword evidence="4" id="KW-0109">Calcium transport</keyword>
<keyword evidence="13 17" id="KW-0472">Membrane</keyword>
<evidence type="ECO:0000256" key="2">
    <source>
        <dbReference type="ARBA" id="ARBA00005653"/>
    </source>
</evidence>
<keyword evidence="12" id="KW-0496">Mitochondrion</keyword>
<accession>A0A9Q1L4F1</accession>
<evidence type="ECO:0000313" key="20">
    <source>
        <dbReference type="Proteomes" id="UP001152561"/>
    </source>
</evidence>
<evidence type="ECO:0000256" key="5">
    <source>
        <dbReference type="ARBA" id="ARBA00022673"/>
    </source>
</evidence>
<dbReference type="InterPro" id="IPR011990">
    <property type="entry name" value="TPR-like_helical_dom_sf"/>
</dbReference>
<keyword evidence="8" id="KW-0999">Mitochondrion inner membrane</keyword>
<comment type="caution">
    <text evidence="19">The sequence shown here is derived from an EMBL/GenBank/DDBJ whole genome shotgun (WGS) entry which is preliminary data.</text>
</comment>
<evidence type="ECO:0000256" key="4">
    <source>
        <dbReference type="ARBA" id="ARBA00022568"/>
    </source>
</evidence>
<evidence type="ECO:0000256" key="12">
    <source>
        <dbReference type="ARBA" id="ARBA00023128"/>
    </source>
</evidence>
<feature type="domain" description="Calcium uniporter protein C-terminal" evidence="18">
    <location>
        <begin position="304"/>
        <end position="462"/>
    </location>
</feature>
<keyword evidence="5" id="KW-0107">Calcium channel</keyword>